<evidence type="ECO:0000256" key="1">
    <source>
        <dbReference type="ARBA" id="ARBA00005417"/>
    </source>
</evidence>
<dbReference type="PANTHER" id="PTHR43820">
    <property type="entry name" value="HIGH-AFFINITY BRANCHED-CHAIN AMINO ACID TRANSPORT ATP-BINDING PROTEIN LIVF"/>
    <property type="match status" value="1"/>
</dbReference>
<dbReference type="CDD" id="cd03224">
    <property type="entry name" value="ABC_TM1139_LivF_branched"/>
    <property type="match status" value="1"/>
</dbReference>
<evidence type="ECO:0000256" key="4">
    <source>
        <dbReference type="ARBA" id="ARBA00022840"/>
    </source>
</evidence>
<dbReference type="PROSITE" id="PS00211">
    <property type="entry name" value="ABC_TRANSPORTER_1"/>
    <property type="match status" value="1"/>
</dbReference>
<dbReference type="GO" id="GO:0015658">
    <property type="term" value="F:branched-chain amino acid transmembrane transporter activity"/>
    <property type="evidence" value="ECO:0007669"/>
    <property type="project" value="TreeGrafter"/>
</dbReference>
<dbReference type="InterPro" id="IPR027417">
    <property type="entry name" value="P-loop_NTPase"/>
</dbReference>
<dbReference type="Gene3D" id="3.40.50.300">
    <property type="entry name" value="P-loop containing nucleotide triphosphate hydrolases"/>
    <property type="match status" value="1"/>
</dbReference>
<dbReference type="InterPro" id="IPR003593">
    <property type="entry name" value="AAA+_ATPase"/>
</dbReference>
<name>A0A2K1P2D4_9BACT</name>
<dbReference type="GO" id="GO:0015807">
    <property type="term" value="P:L-amino acid transport"/>
    <property type="evidence" value="ECO:0007669"/>
    <property type="project" value="TreeGrafter"/>
</dbReference>
<dbReference type="InterPro" id="IPR052156">
    <property type="entry name" value="BCAA_Transport_ATP-bd_LivF"/>
</dbReference>
<evidence type="ECO:0000313" key="7">
    <source>
        <dbReference type="EMBL" id="PNR96955.1"/>
    </source>
</evidence>
<protein>
    <submittedName>
        <fullName evidence="7">Amino acid ABC transporter ATPase</fullName>
    </submittedName>
</protein>
<dbReference type="SMART" id="SM00382">
    <property type="entry name" value="AAA"/>
    <property type="match status" value="1"/>
</dbReference>
<sequence>MLEIKNLNLKYGRIQVIWDLTMSIYNNEAVGIFGPNGAGKTTLISSIVGLIKPEKGDLIFEGNSLIGFKTHEIIRKGISLVPQERELFPFMTVEENLKLGAAYVPNARNRISENLDFVFEIFPILKERIHQLAGTMSGGQQRMLAIGRALMANPKLLILDEPSLGLQPSLVIELFQKLVEIKKSGVSIMLAEQNVKQGLKVIDRGYVLENGKIVMEDIGQNLANSPHIQKSYLGV</sequence>
<dbReference type="Pfam" id="PF00005">
    <property type="entry name" value="ABC_tran"/>
    <property type="match status" value="1"/>
</dbReference>
<gene>
    <name evidence="7" type="ORF">X929_03625</name>
</gene>
<reference evidence="7 8" key="1">
    <citation type="submission" date="2013-12" db="EMBL/GenBank/DDBJ databases">
        <title>Comparative genomics of Petrotoga isolates.</title>
        <authorList>
            <person name="Nesbo C.L."/>
            <person name="Charchuk R."/>
            <person name="Chow K."/>
        </authorList>
    </citation>
    <scope>NUCLEOTIDE SEQUENCE [LARGE SCALE GENOMIC DNA]</scope>
    <source>
        <strain evidence="7 8">DSM 13574</strain>
    </source>
</reference>
<dbReference type="AlphaFoldDB" id="A0A2K1P2D4"/>
<dbReference type="InterPro" id="IPR017871">
    <property type="entry name" value="ABC_transporter-like_CS"/>
</dbReference>
<keyword evidence="5" id="KW-0029">Amino-acid transport</keyword>
<dbReference type="GO" id="GO:0016887">
    <property type="term" value="F:ATP hydrolysis activity"/>
    <property type="evidence" value="ECO:0007669"/>
    <property type="project" value="InterPro"/>
</dbReference>
<keyword evidence="4" id="KW-0067">ATP-binding</keyword>
<dbReference type="RefSeq" id="WP_103066676.1">
    <property type="nucleotide sequence ID" value="NZ_AZRL01000007.1"/>
</dbReference>
<dbReference type="SUPFAM" id="SSF52540">
    <property type="entry name" value="P-loop containing nucleoside triphosphate hydrolases"/>
    <property type="match status" value="1"/>
</dbReference>
<dbReference type="OrthoDB" id="9776369at2"/>
<dbReference type="GO" id="GO:0005524">
    <property type="term" value="F:ATP binding"/>
    <property type="evidence" value="ECO:0007669"/>
    <property type="project" value="UniProtKB-KW"/>
</dbReference>
<evidence type="ECO:0000313" key="8">
    <source>
        <dbReference type="Proteomes" id="UP000236434"/>
    </source>
</evidence>
<keyword evidence="3" id="KW-0547">Nucleotide-binding</keyword>
<evidence type="ECO:0000256" key="3">
    <source>
        <dbReference type="ARBA" id="ARBA00022741"/>
    </source>
</evidence>
<keyword evidence="2" id="KW-0813">Transport</keyword>
<comment type="similarity">
    <text evidence="1">Belongs to the ABC transporter superfamily.</text>
</comment>
<evidence type="ECO:0000256" key="5">
    <source>
        <dbReference type="ARBA" id="ARBA00022970"/>
    </source>
</evidence>
<dbReference type="PANTHER" id="PTHR43820:SF4">
    <property type="entry name" value="HIGH-AFFINITY BRANCHED-CHAIN AMINO ACID TRANSPORT ATP-BINDING PROTEIN LIVF"/>
    <property type="match status" value="1"/>
</dbReference>
<evidence type="ECO:0000259" key="6">
    <source>
        <dbReference type="PROSITE" id="PS50893"/>
    </source>
</evidence>
<organism evidence="7 8">
    <name type="scientific">Petrotoga olearia DSM 13574</name>
    <dbReference type="NCBI Taxonomy" id="1122955"/>
    <lineage>
        <taxon>Bacteria</taxon>
        <taxon>Thermotogati</taxon>
        <taxon>Thermotogota</taxon>
        <taxon>Thermotogae</taxon>
        <taxon>Petrotogales</taxon>
        <taxon>Petrotogaceae</taxon>
        <taxon>Petrotoga</taxon>
    </lineage>
</organism>
<feature type="domain" description="ABC transporter" evidence="6">
    <location>
        <begin position="2"/>
        <end position="235"/>
    </location>
</feature>
<comment type="caution">
    <text evidence="7">The sequence shown here is derived from an EMBL/GenBank/DDBJ whole genome shotgun (WGS) entry which is preliminary data.</text>
</comment>
<accession>A0A2K1P2D4</accession>
<proteinExistence type="inferred from homology"/>
<dbReference type="InterPro" id="IPR003439">
    <property type="entry name" value="ABC_transporter-like_ATP-bd"/>
</dbReference>
<dbReference type="Proteomes" id="UP000236434">
    <property type="component" value="Unassembled WGS sequence"/>
</dbReference>
<dbReference type="EMBL" id="AZRL01000007">
    <property type="protein sequence ID" value="PNR96955.1"/>
    <property type="molecule type" value="Genomic_DNA"/>
</dbReference>
<dbReference type="PROSITE" id="PS50893">
    <property type="entry name" value="ABC_TRANSPORTER_2"/>
    <property type="match status" value="1"/>
</dbReference>
<evidence type="ECO:0000256" key="2">
    <source>
        <dbReference type="ARBA" id="ARBA00022448"/>
    </source>
</evidence>